<dbReference type="InterPro" id="IPR000668">
    <property type="entry name" value="Peptidase_C1A_C"/>
</dbReference>
<dbReference type="EMBL" id="LAZR01013776">
    <property type="protein sequence ID" value="KKM20393.1"/>
    <property type="molecule type" value="Genomic_DNA"/>
</dbReference>
<dbReference type="PANTHER" id="PTHR12411">
    <property type="entry name" value="CYSTEINE PROTEASE FAMILY C1-RELATED"/>
    <property type="match status" value="1"/>
</dbReference>
<dbReference type="Pfam" id="PF18962">
    <property type="entry name" value="Por_Secre_tail"/>
    <property type="match status" value="1"/>
</dbReference>
<dbReference type="Gene3D" id="2.60.40.10">
    <property type="entry name" value="Immunoglobulins"/>
    <property type="match status" value="1"/>
</dbReference>
<evidence type="ECO:0000259" key="2">
    <source>
        <dbReference type="PROSITE" id="PS50093"/>
    </source>
</evidence>
<dbReference type="PROSITE" id="PS50093">
    <property type="entry name" value="PKD"/>
    <property type="match status" value="1"/>
</dbReference>
<dbReference type="Pfam" id="PF00112">
    <property type="entry name" value="Peptidase_C1"/>
    <property type="match status" value="1"/>
</dbReference>
<dbReference type="InterPro" id="IPR026444">
    <property type="entry name" value="Secre_tail"/>
</dbReference>
<dbReference type="AlphaFoldDB" id="A0A0F9KE29"/>
<dbReference type="InterPro" id="IPR038765">
    <property type="entry name" value="Papain-like_cys_pep_sf"/>
</dbReference>
<sequence>VLHLILFCLVSAIAYPQSGTGPNSDLKSQVLPGDPEYFLGYKPAPFKINYQKRPASDMRYKSAAALPAMLDLRLEERVTGAKNQGEGNYGGNCTAFSSIGSIESRWLSMGFPEVDLSEQNLAACYGFDEENWGYGQGANQFVNSAYLTRLNGPVLEEDDPYNVDIHPCKDDLEPAALIPDSRWLPVRDFELLKHTVYYYGAVYVGIHWDVSGGSFNASDNTYNYAGNNAANHAVLVCGWDDAKTTAGGTGAWIVKNSWGTGWGDNGFFYISYQDSQFAGDEMAYFPVRWENNDVDTIFMHDELGFTGTIPAPNTSQFFELAKFNVLSSHLVTHVGVAVPEPETVLDFNVYDDFDGENLSNLIGSRSGIYVEIPGIYTFALPVKVEDDFYVEVKREVGNNEVNYPVESVDPGFSDPIYNPDANWFKREEAGAWRSTFFEATGGGFNLTVRAYAKKTDGPRALFTANKTQACISSEVVYTYLENNEATSFSWDFGEGSDIATADTKGPHTVKYTTQGTKTVTLIVNGPGGADTTIRHDIVDVGVAIRVNILSSKIAFPFGESAEITAYGADNYAWTPSNILDQSSGQTVIVTPPDIGTYALIVSGTQGLCAGTDTIIVNSTFKPTNDDMCDALLIGPGGTAGIFSTEFASAQEDEPAPDEGQGGGDCLKPMTWCYEDGVQVNNSLWFYFYGPETGLASIRTTGIDGMDNQIAVYRADNCINIIKDSLKAANDDYNETVPEGLSGTIDGLEVIPGEKYYLQIDGSFGGAKGSFELSLYGYFTGEEEIESYGKGDAALNVYPNPGTDVFNIHLKDAGSSDIEILLYNLNGQLIMHKKFQGIRGEILTRLDISNQPGGIYHLRVMDGNRIMDRKLVKR</sequence>
<feature type="non-terminal residue" evidence="3">
    <location>
        <position position="1"/>
    </location>
</feature>
<feature type="domain" description="PKD" evidence="2">
    <location>
        <begin position="458"/>
        <end position="537"/>
    </location>
</feature>
<dbReference type="InterPro" id="IPR013128">
    <property type="entry name" value="Peptidase_C1A"/>
</dbReference>
<dbReference type="InterPro" id="IPR035986">
    <property type="entry name" value="PKD_dom_sf"/>
</dbReference>
<dbReference type="NCBIfam" id="TIGR04183">
    <property type="entry name" value="Por_Secre_tail"/>
    <property type="match status" value="1"/>
</dbReference>
<dbReference type="CDD" id="cd02248">
    <property type="entry name" value="Peptidase_C1A"/>
    <property type="match status" value="1"/>
</dbReference>
<evidence type="ECO:0000313" key="3">
    <source>
        <dbReference type="EMBL" id="KKM20393.1"/>
    </source>
</evidence>
<dbReference type="GO" id="GO:0006508">
    <property type="term" value="P:proteolysis"/>
    <property type="evidence" value="ECO:0007669"/>
    <property type="project" value="InterPro"/>
</dbReference>
<proteinExistence type="inferred from homology"/>
<dbReference type="InterPro" id="IPR039417">
    <property type="entry name" value="Peptidase_C1A_papain-like"/>
</dbReference>
<comment type="caution">
    <text evidence="3">The sequence shown here is derived from an EMBL/GenBank/DDBJ whole genome shotgun (WGS) entry which is preliminary data.</text>
</comment>
<accession>A0A0F9KE29</accession>
<dbReference type="GO" id="GO:0008234">
    <property type="term" value="F:cysteine-type peptidase activity"/>
    <property type="evidence" value="ECO:0007669"/>
    <property type="project" value="InterPro"/>
</dbReference>
<dbReference type="InterPro" id="IPR000601">
    <property type="entry name" value="PKD_dom"/>
</dbReference>
<dbReference type="SUPFAM" id="SSF54001">
    <property type="entry name" value="Cysteine proteinases"/>
    <property type="match status" value="1"/>
</dbReference>
<reference evidence="3" key="1">
    <citation type="journal article" date="2015" name="Nature">
        <title>Complex archaea that bridge the gap between prokaryotes and eukaryotes.</title>
        <authorList>
            <person name="Spang A."/>
            <person name="Saw J.H."/>
            <person name="Jorgensen S.L."/>
            <person name="Zaremba-Niedzwiedzka K."/>
            <person name="Martijn J."/>
            <person name="Lind A.E."/>
            <person name="van Eijk R."/>
            <person name="Schleper C."/>
            <person name="Guy L."/>
            <person name="Ettema T.J."/>
        </authorList>
    </citation>
    <scope>NUCLEOTIDE SEQUENCE</scope>
</reference>
<dbReference type="SMART" id="SM00645">
    <property type="entry name" value="Pept_C1"/>
    <property type="match status" value="1"/>
</dbReference>
<evidence type="ECO:0000256" key="1">
    <source>
        <dbReference type="ARBA" id="ARBA00008455"/>
    </source>
</evidence>
<comment type="similarity">
    <text evidence="1">Belongs to the peptidase C1 family.</text>
</comment>
<protein>
    <recommendedName>
        <fullName evidence="2">PKD domain-containing protein</fullName>
    </recommendedName>
</protein>
<dbReference type="InterPro" id="IPR013783">
    <property type="entry name" value="Ig-like_fold"/>
</dbReference>
<dbReference type="Gene3D" id="3.90.70.10">
    <property type="entry name" value="Cysteine proteinases"/>
    <property type="match status" value="1"/>
</dbReference>
<dbReference type="SUPFAM" id="SSF49299">
    <property type="entry name" value="PKD domain"/>
    <property type="match status" value="1"/>
</dbReference>
<name>A0A0F9KE29_9ZZZZ</name>
<organism evidence="3">
    <name type="scientific">marine sediment metagenome</name>
    <dbReference type="NCBI Taxonomy" id="412755"/>
    <lineage>
        <taxon>unclassified sequences</taxon>
        <taxon>metagenomes</taxon>
        <taxon>ecological metagenomes</taxon>
    </lineage>
</organism>
<gene>
    <name evidence="3" type="ORF">LCGC14_1645930</name>
</gene>